<dbReference type="AlphaFoldDB" id="A0A0V1IF13"/>
<evidence type="ECO:0000256" key="1">
    <source>
        <dbReference type="SAM" id="MobiDB-lite"/>
    </source>
</evidence>
<reference evidence="2 3" key="1">
    <citation type="submission" date="2015-01" db="EMBL/GenBank/DDBJ databases">
        <title>Evolution of Trichinella species and genotypes.</title>
        <authorList>
            <person name="Korhonen P.K."/>
            <person name="Edoardo P."/>
            <person name="Giuseppe L.R."/>
            <person name="Gasser R.B."/>
        </authorList>
    </citation>
    <scope>NUCLEOTIDE SEQUENCE [LARGE SCALE GENOMIC DNA]</scope>
    <source>
        <strain evidence="2">ISS588</strain>
    </source>
</reference>
<gene>
    <name evidence="2" type="ORF">T4B_12575</name>
</gene>
<dbReference type="Proteomes" id="UP000054805">
    <property type="component" value="Unassembled WGS sequence"/>
</dbReference>
<protein>
    <submittedName>
        <fullName evidence="2">Uncharacterized protein</fullName>
    </submittedName>
</protein>
<dbReference type="EMBL" id="JYDS01000216">
    <property type="protein sequence ID" value="KRZ21140.1"/>
    <property type="molecule type" value="Genomic_DNA"/>
</dbReference>
<organism evidence="2 3">
    <name type="scientific">Trichinella pseudospiralis</name>
    <name type="common">Parasitic roundworm</name>
    <dbReference type="NCBI Taxonomy" id="6337"/>
    <lineage>
        <taxon>Eukaryota</taxon>
        <taxon>Metazoa</taxon>
        <taxon>Ecdysozoa</taxon>
        <taxon>Nematoda</taxon>
        <taxon>Enoplea</taxon>
        <taxon>Dorylaimia</taxon>
        <taxon>Trichinellida</taxon>
        <taxon>Trichinellidae</taxon>
        <taxon>Trichinella</taxon>
    </lineage>
</organism>
<feature type="compositionally biased region" description="Polar residues" evidence="1">
    <location>
        <begin position="1"/>
        <end position="10"/>
    </location>
</feature>
<comment type="caution">
    <text evidence="2">The sequence shown here is derived from an EMBL/GenBank/DDBJ whole genome shotgun (WGS) entry which is preliminary data.</text>
</comment>
<evidence type="ECO:0000313" key="3">
    <source>
        <dbReference type="Proteomes" id="UP000054805"/>
    </source>
</evidence>
<name>A0A0V1IF13_TRIPS</name>
<sequence>METNLFSQIMKQRKNKNSDDSSFKIPWTPRNRSKENKRHVLLFVSTDSEDWAWVLRISDFN</sequence>
<keyword evidence="3" id="KW-1185">Reference proteome</keyword>
<feature type="region of interest" description="Disordered" evidence="1">
    <location>
        <begin position="1"/>
        <end position="29"/>
    </location>
</feature>
<proteinExistence type="predicted"/>
<accession>A0A0V1IF13</accession>
<evidence type="ECO:0000313" key="2">
    <source>
        <dbReference type="EMBL" id="KRZ21140.1"/>
    </source>
</evidence>